<accession>A0AAV6UT53</accession>
<proteinExistence type="predicted"/>
<reference evidence="1 2" key="1">
    <citation type="journal article" date="2022" name="Nat. Ecol. Evol.">
        <title>A masculinizing supergene underlies an exaggerated male reproductive morph in a spider.</title>
        <authorList>
            <person name="Hendrickx F."/>
            <person name="De Corte Z."/>
            <person name="Sonet G."/>
            <person name="Van Belleghem S.M."/>
            <person name="Kostlbacher S."/>
            <person name="Vangestel C."/>
        </authorList>
    </citation>
    <scope>NUCLEOTIDE SEQUENCE [LARGE SCALE GENOMIC DNA]</scope>
    <source>
        <strain evidence="1">W744_W776</strain>
    </source>
</reference>
<gene>
    <name evidence="1" type="ORF">JTE90_019168</name>
</gene>
<dbReference type="AlphaFoldDB" id="A0AAV6UT53"/>
<dbReference type="EMBL" id="JAFNEN010000275">
    <property type="protein sequence ID" value="KAG8187279.1"/>
    <property type="molecule type" value="Genomic_DNA"/>
</dbReference>
<evidence type="ECO:0000313" key="2">
    <source>
        <dbReference type="Proteomes" id="UP000827092"/>
    </source>
</evidence>
<evidence type="ECO:0000313" key="1">
    <source>
        <dbReference type="EMBL" id="KAG8187279.1"/>
    </source>
</evidence>
<keyword evidence="2" id="KW-1185">Reference proteome</keyword>
<sequence length="162" mass="18186">MVHQEIQSDNLTEGLADLKGILSASFSESSNIWENIYEADQMPTETQVPREIEYSSSLVEMSLGTRLDSELEESLHEVVTSTPKSVQNIINDSEPITTFIACDTIQVMNFLLDQVETEMKNSTKDILTDNEGKGDLEILKETENNSQVLEPEERPAYSVDLI</sequence>
<comment type="caution">
    <text evidence="1">The sequence shown here is derived from an EMBL/GenBank/DDBJ whole genome shotgun (WGS) entry which is preliminary data.</text>
</comment>
<organism evidence="1 2">
    <name type="scientific">Oedothorax gibbosus</name>
    <dbReference type="NCBI Taxonomy" id="931172"/>
    <lineage>
        <taxon>Eukaryota</taxon>
        <taxon>Metazoa</taxon>
        <taxon>Ecdysozoa</taxon>
        <taxon>Arthropoda</taxon>
        <taxon>Chelicerata</taxon>
        <taxon>Arachnida</taxon>
        <taxon>Araneae</taxon>
        <taxon>Araneomorphae</taxon>
        <taxon>Entelegynae</taxon>
        <taxon>Araneoidea</taxon>
        <taxon>Linyphiidae</taxon>
        <taxon>Erigoninae</taxon>
        <taxon>Oedothorax</taxon>
    </lineage>
</organism>
<protein>
    <submittedName>
        <fullName evidence="1">Uncharacterized protein</fullName>
    </submittedName>
</protein>
<name>A0AAV6UT53_9ARAC</name>
<dbReference type="Proteomes" id="UP000827092">
    <property type="component" value="Unassembled WGS sequence"/>
</dbReference>